<dbReference type="Proteomes" id="UP000573603">
    <property type="component" value="Unassembled WGS sequence"/>
</dbReference>
<dbReference type="AlphaFoldDB" id="A0A8H4ZYC6"/>
<accession>A0A8H4ZYC6</accession>
<gene>
    <name evidence="1" type="ORF">FANTH_370</name>
</gene>
<protein>
    <recommendedName>
        <fullName evidence="3">F-box domain-containing protein</fullName>
    </recommendedName>
</protein>
<evidence type="ECO:0000313" key="1">
    <source>
        <dbReference type="EMBL" id="KAF5254874.1"/>
    </source>
</evidence>
<evidence type="ECO:0000313" key="2">
    <source>
        <dbReference type="Proteomes" id="UP000573603"/>
    </source>
</evidence>
<keyword evidence="2" id="KW-1185">Reference proteome</keyword>
<evidence type="ECO:0008006" key="3">
    <source>
        <dbReference type="Google" id="ProtNLM"/>
    </source>
</evidence>
<organism evidence="1 2">
    <name type="scientific">Fusarium anthophilum</name>
    <dbReference type="NCBI Taxonomy" id="48485"/>
    <lineage>
        <taxon>Eukaryota</taxon>
        <taxon>Fungi</taxon>
        <taxon>Dikarya</taxon>
        <taxon>Ascomycota</taxon>
        <taxon>Pezizomycotina</taxon>
        <taxon>Sordariomycetes</taxon>
        <taxon>Hypocreomycetidae</taxon>
        <taxon>Hypocreales</taxon>
        <taxon>Nectriaceae</taxon>
        <taxon>Fusarium</taxon>
        <taxon>Fusarium fujikuroi species complex</taxon>
    </lineage>
</organism>
<proteinExistence type="predicted"/>
<name>A0A8H4ZYC6_9HYPO</name>
<sequence length="334" mass="38733">MASQSWNARLDRQPTELLLDMSEYLDREAIKSLSCVNKRFRSLFLPAHSDRVNFTGDVSRITSSLVLLMREQPTFTKEPTYKYVTYVRFDLQPSRPIDLSTQIAGLVRRLLEQPKLEKVTVLSYDFYKLLETEAPQLERLAFMDFRGMPLVESNKPLIDRELTMSMSILHGIRDHFKDLECLVLGEILNPQWPWGHRRFRTMSDQTKLNTMQALVVRDLKKMPKLTHFAFVLSDDTVGGGPDYFDGIWQPWRNDIHNLDKDRWYKEFLGSILNSVSQLQQLSIRAGPSVYCRGIKSPGEDPGKDVLRITWDTNQGETGDEFDNFFVPSPRHNAI</sequence>
<dbReference type="EMBL" id="JABEVY010000013">
    <property type="protein sequence ID" value="KAF5254874.1"/>
    <property type="molecule type" value="Genomic_DNA"/>
</dbReference>
<reference evidence="1 2" key="1">
    <citation type="journal article" date="2020" name="BMC Genomics">
        <title>Correction to: Identification and distribution of gene clusters required for synthesis of sphingolipid metabolism inhibitors in diverse species of the filamentous fungus Fusarium.</title>
        <authorList>
            <person name="Kim H.S."/>
            <person name="Lohmar J.M."/>
            <person name="Busman M."/>
            <person name="Brown D.W."/>
            <person name="Naumann T.A."/>
            <person name="Divon H.H."/>
            <person name="Lysoe E."/>
            <person name="Uhlig S."/>
            <person name="Proctor R.H."/>
        </authorList>
    </citation>
    <scope>NUCLEOTIDE SEQUENCE [LARGE SCALE GENOMIC DNA]</scope>
    <source>
        <strain evidence="1 2">NRRL 25214</strain>
    </source>
</reference>
<comment type="caution">
    <text evidence="1">The sequence shown here is derived from an EMBL/GenBank/DDBJ whole genome shotgun (WGS) entry which is preliminary data.</text>
</comment>